<evidence type="ECO:0000313" key="2">
    <source>
        <dbReference type="Proteomes" id="UP000306416"/>
    </source>
</evidence>
<dbReference type="RefSeq" id="WP_135869142.1">
    <property type="nucleotide sequence ID" value="NZ_SRSC01000001.1"/>
</dbReference>
<name>A0A4S1CNC4_9BACT</name>
<comment type="caution">
    <text evidence="1">The sequence shown here is derived from an EMBL/GenBank/DDBJ whole genome shotgun (WGS) entry which is preliminary data.</text>
</comment>
<dbReference type="EMBL" id="SRSC01000001">
    <property type="protein sequence ID" value="TGU74820.1"/>
    <property type="molecule type" value="Genomic_DNA"/>
</dbReference>
<sequence length="61" mass="6991">MRITMQDYVGGSCEAVNNARNFMCLWFRTGGNPCRQCGFNPDACAWRQQLNVYAARYSEMS</sequence>
<protein>
    <submittedName>
        <fullName evidence="1">Uncharacterized protein</fullName>
    </submittedName>
</protein>
<proteinExistence type="predicted"/>
<dbReference type="AlphaFoldDB" id="A0A4S1CNC4"/>
<gene>
    <name evidence="1" type="ORF">E4633_05000</name>
</gene>
<evidence type="ECO:0000313" key="1">
    <source>
        <dbReference type="EMBL" id="TGU74820.1"/>
    </source>
</evidence>
<dbReference type="Proteomes" id="UP000306416">
    <property type="component" value="Unassembled WGS sequence"/>
</dbReference>
<organism evidence="1 2">
    <name type="scientific">Geomonas terrae</name>
    <dbReference type="NCBI Taxonomy" id="2562681"/>
    <lineage>
        <taxon>Bacteria</taxon>
        <taxon>Pseudomonadati</taxon>
        <taxon>Thermodesulfobacteriota</taxon>
        <taxon>Desulfuromonadia</taxon>
        <taxon>Geobacterales</taxon>
        <taxon>Geobacteraceae</taxon>
        <taxon>Geomonas</taxon>
    </lineage>
</organism>
<reference evidence="1 2" key="1">
    <citation type="submission" date="2019-04" db="EMBL/GenBank/DDBJ databases">
        <title>Geobacter oryzae sp. nov., ferric-reducing bacteria isolated from paddy soil.</title>
        <authorList>
            <person name="Xu Z."/>
            <person name="Masuda Y."/>
            <person name="Itoh H."/>
            <person name="Senoo K."/>
        </authorList>
    </citation>
    <scope>NUCLEOTIDE SEQUENCE [LARGE SCALE GENOMIC DNA]</scope>
    <source>
        <strain evidence="1 2">Red111</strain>
    </source>
</reference>
<accession>A0A4S1CNC4</accession>
<keyword evidence="2" id="KW-1185">Reference proteome</keyword>